<accession>A0A3B1CB20</accession>
<evidence type="ECO:0008006" key="3">
    <source>
        <dbReference type="Google" id="ProtNLM"/>
    </source>
</evidence>
<evidence type="ECO:0000256" key="1">
    <source>
        <dbReference type="SAM" id="MobiDB-lite"/>
    </source>
</evidence>
<dbReference type="Pfam" id="PF12566">
    <property type="entry name" value="DUF3748"/>
    <property type="match status" value="1"/>
</dbReference>
<proteinExistence type="predicted"/>
<sequence length="448" mass="49600">MTIKMITPALLVLSFAVFIGCNNPKSNEIKVPKMAEKQITFSPKTHALDNNDNFSSDDKFLCYDTRGTVFNEDLANSKSIEKVEIATGKETVLWSPPYVTGENAAPGVAAASFHPKENKVIFIHGPFLDEIKERGYYSKKNRTAMVVDGNGGGIVERPDMRDVKNNPTTPGAHRGGSHRHEYTRSGNRIGFTYDDFLVQKYDRTIAFMQPSDKAPKGYTNYFSLIVRPAEKGKSEPGEIEHAADDSWVDSLGTMRAFIGKVRAENGVDYYSDLFVADIPLDIDITTANPGTKTEYPTPAKGITIRRLTHGMKAGGIVRGSFDGKSIVFTAEDKNGISQVFVIKADSSQKEPRKISEFTESASAVRWHPSDKWIFCTTGGNIAAINLDDGKTTMLTSDNKKREHLVVSHDGKMLAYIIPTPTKDETCKIVKDVSGKDFRQIYVMNVNMN</sequence>
<dbReference type="Gene3D" id="2.120.10.30">
    <property type="entry name" value="TolB, C-terminal domain"/>
    <property type="match status" value="1"/>
</dbReference>
<organism evidence="2">
    <name type="scientific">hydrothermal vent metagenome</name>
    <dbReference type="NCBI Taxonomy" id="652676"/>
    <lineage>
        <taxon>unclassified sequences</taxon>
        <taxon>metagenomes</taxon>
        <taxon>ecological metagenomes</taxon>
    </lineage>
</organism>
<protein>
    <recommendedName>
        <fullName evidence="3">DUF3748 domain-containing protein</fullName>
    </recommendedName>
</protein>
<dbReference type="InterPro" id="IPR011042">
    <property type="entry name" value="6-blade_b-propeller_TolB-like"/>
</dbReference>
<gene>
    <name evidence="2" type="ORF">MNBD_IGNAVI01-1383</name>
</gene>
<dbReference type="InterPro" id="IPR022223">
    <property type="entry name" value="DUF3748"/>
</dbReference>
<evidence type="ECO:0000313" key="2">
    <source>
        <dbReference type="EMBL" id="VAX21128.1"/>
    </source>
</evidence>
<dbReference type="AlphaFoldDB" id="A0A3B1CB20"/>
<dbReference type="SUPFAM" id="SSF82171">
    <property type="entry name" value="DPP6 N-terminal domain-like"/>
    <property type="match status" value="1"/>
</dbReference>
<dbReference type="PROSITE" id="PS51257">
    <property type="entry name" value="PROKAR_LIPOPROTEIN"/>
    <property type="match status" value="1"/>
</dbReference>
<reference evidence="2" key="1">
    <citation type="submission" date="2018-06" db="EMBL/GenBank/DDBJ databases">
        <authorList>
            <person name="Zhirakovskaya E."/>
        </authorList>
    </citation>
    <scope>NUCLEOTIDE SEQUENCE</scope>
</reference>
<feature type="region of interest" description="Disordered" evidence="1">
    <location>
        <begin position="148"/>
        <end position="183"/>
    </location>
</feature>
<dbReference type="EMBL" id="UOGD01000186">
    <property type="protein sequence ID" value="VAX21128.1"/>
    <property type="molecule type" value="Genomic_DNA"/>
</dbReference>
<name>A0A3B1CB20_9ZZZZ</name>